<dbReference type="Proteomes" id="UP000003676">
    <property type="component" value="Unassembled WGS sequence"/>
</dbReference>
<gene>
    <name evidence="1" type="ORF">DESPIG_01789</name>
</gene>
<sequence>MLWQCPEGTRVFWEKARLYWRTKGDQTYSPAFPNALYRKKSGLISFKRRIAR</sequence>
<protein>
    <submittedName>
        <fullName evidence="1">Uncharacterized protein</fullName>
    </submittedName>
</protein>
<reference evidence="1 2" key="1">
    <citation type="submission" date="2008-10" db="EMBL/GenBank/DDBJ databases">
        <title>Draft genome sequence of Desulvovibrio piger (ATCC 29098).</title>
        <authorList>
            <person name="Sudarsanam P."/>
            <person name="Ley R."/>
            <person name="Guruge J."/>
            <person name="Turnbaugh P.J."/>
            <person name="Mahowald M."/>
            <person name="Liep D."/>
            <person name="Gordon J."/>
        </authorList>
    </citation>
    <scope>NUCLEOTIDE SEQUENCE [LARGE SCALE GENOMIC DNA]</scope>
    <source>
        <strain evidence="1 2">ATCC 29098</strain>
    </source>
</reference>
<organism evidence="1 2">
    <name type="scientific">Desulfovibrio piger ATCC 29098</name>
    <dbReference type="NCBI Taxonomy" id="411464"/>
    <lineage>
        <taxon>Bacteria</taxon>
        <taxon>Pseudomonadati</taxon>
        <taxon>Thermodesulfobacteriota</taxon>
        <taxon>Desulfovibrionia</taxon>
        <taxon>Desulfovibrionales</taxon>
        <taxon>Desulfovibrionaceae</taxon>
        <taxon>Desulfovibrio</taxon>
    </lineage>
</organism>
<proteinExistence type="predicted"/>
<comment type="caution">
    <text evidence="1">The sequence shown here is derived from an EMBL/GenBank/DDBJ whole genome shotgun (WGS) entry which is preliminary data.</text>
</comment>
<evidence type="ECO:0000313" key="1">
    <source>
        <dbReference type="EMBL" id="EEB33321.1"/>
    </source>
</evidence>
<dbReference type="AlphaFoldDB" id="B6WUM8"/>
<accession>B6WUM8</accession>
<dbReference type="HOGENOM" id="CLU_3079222_0_0_7"/>
<reference evidence="1 2" key="2">
    <citation type="submission" date="2008-10" db="EMBL/GenBank/DDBJ databases">
        <authorList>
            <person name="Fulton L."/>
            <person name="Clifton S."/>
            <person name="Fulton B."/>
            <person name="Xu J."/>
            <person name="Minx P."/>
            <person name="Pepin K.H."/>
            <person name="Johnson M."/>
            <person name="Bhonagiri V."/>
            <person name="Nash W.E."/>
            <person name="Mardis E.R."/>
            <person name="Wilson R.K."/>
        </authorList>
    </citation>
    <scope>NUCLEOTIDE SEQUENCE [LARGE SCALE GENOMIC DNA]</scope>
    <source>
        <strain evidence="1 2">ATCC 29098</strain>
    </source>
</reference>
<evidence type="ECO:0000313" key="2">
    <source>
        <dbReference type="Proteomes" id="UP000003676"/>
    </source>
</evidence>
<name>B6WUM8_9BACT</name>
<dbReference type="EMBL" id="ABXU01000056">
    <property type="protein sequence ID" value="EEB33321.1"/>
    <property type="molecule type" value="Genomic_DNA"/>
</dbReference>